<dbReference type="AlphaFoldDB" id="A0A318KZ31"/>
<keyword evidence="2 3" id="KW-0143">Chaperone</keyword>
<sequence>MNAHATPPWHTGWQAELELAYQRRDGASLPSRRWHRGPLRVQKHFHPEGPDVCHHIIVHPPGGIAGGDHLRLDLDLGPDSHALLTSPGAAKWYRCQHTPAQQTLSARLAAGAVLEWLPQETILFSGARAELSAHIELAGDARLLWGDVVCLGRPAAGERFACGHWAQHSELWRNGQLIWHEQLWLDGDDPLLDAAAGLAGHGVAATLLWAGPELDEPAMALARACCAEHGHAACTQLPGVWLARWLGDSAEAALAWQRALWTALRPHWLQRPAHAPRIWRT</sequence>
<dbReference type="InterPro" id="IPR002669">
    <property type="entry name" value="UreD"/>
</dbReference>
<dbReference type="EMBL" id="QJKI01000001">
    <property type="protein sequence ID" value="PXX81852.1"/>
    <property type="molecule type" value="Genomic_DNA"/>
</dbReference>
<dbReference type="RefSeq" id="WP_110389183.1">
    <property type="nucleotide sequence ID" value="NZ_QJKI01000001.1"/>
</dbReference>
<reference evidence="4 5" key="1">
    <citation type="submission" date="2018-05" db="EMBL/GenBank/DDBJ databases">
        <title>Genomic Encyclopedia of Type Strains, Phase IV (KMG-IV): sequencing the most valuable type-strain genomes for metagenomic binning, comparative biology and taxonomic classification.</title>
        <authorList>
            <person name="Goeker M."/>
        </authorList>
    </citation>
    <scope>NUCLEOTIDE SEQUENCE [LARGE SCALE GENOMIC DNA]</scope>
    <source>
        <strain evidence="4 5">DSM 29661</strain>
    </source>
</reference>
<dbReference type="GO" id="GO:0016151">
    <property type="term" value="F:nickel cation binding"/>
    <property type="evidence" value="ECO:0007669"/>
    <property type="project" value="UniProtKB-UniRule"/>
</dbReference>
<comment type="subunit">
    <text evidence="3">UreD, UreF and UreG form a complex that acts as a GTP-hydrolysis-dependent molecular chaperone, activating the urease apoprotein by helping to assemble the nickel containing metallocenter of UreC. The UreE protein probably delivers the nickel.</text>
</comment>
<dbReference type="GO" id="GO:0005737">
    <property type="term" value="C:cytoplasm"/>
    <property type="evidence" value="ECO:0007669"/>
    <property type="project" value="UniProtKB-SubCell"/>
</dbReference>
<comment type="similarity">
    <text evidence="1 3">Belongs to the UreD family.</text>
</comment>
<evidence type="ECO:0000256" key="3">
    <source>
        <dbReference type="HAMAP-Rule" id="MF_01384"/>
    </source>
</evidence>
<name>A0A318KZ31_9NEIS</name>
<evidence type="ECO:0000256" key="2">
    <source>
        <dbReference type="ARBA" id="ARBA00023186"/>
    </source>
</evidence>
<comment type="caution">
    <text evidence="4">The sequence shown here is derived from an EMBL/GenBank/DDBJ whole genome shotgun (WGS) entry which is preliminary data.</text>
</comment>
<organism evidence="4 5">
    <name type="scientific">Rivihabitans pingtungensis</name>
    <dbReference type="NCBI Taxonomy" id="1054498"/>
    <lineage>
        <taxon>Bacteria</taxon>
        <taxon>Pseudomonadati</taxon>
        <taxon>Pseudomonadota</taxon>
        <taxon>Betaproteobacteria</taxon>
        <taxon>Neisseriales</taxon>
        <taxon>Aquaspirillaceae</taxon>
        <taxon>Rivihabitans</taxon>
    </lineage>
</organism>
<comment type="subcellular location">
    <subcellularLocation>
        <location evidence="3">Cytoplasm</location>
    </subcellularLocation>
</comment>
<evidence type="ECO:0000313" key="4">
    <source>
        <dbReference type="EMBL" id="PXX81852.1"/>
    </source>
</evidence>
<gene>
    <name evidence="3" type="primary">ureD</name>
    <name evidence="4" type="ORF">DFR34_10181</name>
</gene>
<keyword evidence="5" id="KW-1185">Reference proteome</keyword>
<comment type="function">
    <text evidence="3">Required for maturation of urease via the functional incorporation of the urease nickel metallocenter.</text>
</comment>
<proteinExistence type="inferred from homology"/>
<keyword evidence="3" id="KW-0996">Nickel insertion</keyword>
<dbReference type="Proteomes" id="UP000247555">
    <property type="component" value="Unassembled WGS sequence"/>
</dbReference>
<dbReference type="PANTHER" id="PTHR33643">
    <property type="entry name" value="UREASE ACCESSORY PROTEIN D"/>
    <property type="match status" value="1"/>
</dbReference>
<dbReference type="OrthoDB" id="9798842at2"/>
<accession>A0A318KZ31</accession>
<evidence type="ECO:0000256" key="1">
    <source>
        <dbReference type="ARBA" id="ARBA00007177"/>
    </source>
</evidence>
<evidence type="ECO:0000313" key="5">
    <source>
        <dbReference type="Proteomes" id="UP000247555"/>
    </source>
</evidence>
<dbReference type="HAMAP" id="MF_01384">
    <property type="entry name" value="UreD"/>
    <property type="match status" value="1"/>
</dbReference>
<keyword evidence="3" id="KW-0963">Cytoplasm</keyword>
<protein>
    <recommendedName>
        <fullName evidence="3">Urease accessory protein UreD</fullName>
    </recommendedName>
</protein>
<dbReference type="PANTHER" id="PTHR33643:SF1">
    <property type="entry name" value="UREASE ACCESSORY PROTEIN D"/>
    <property type="match status" value="1"/>
</dbReference>
<dbReference type="Pfam" id="PF01774">
    <property type="entry name" value="UreD"/>
    <property type="match status" value="1"/>
</dbReference>